<dbReference type="PANTHER" id="PTHR40061:SF1">
    <property type="entry name" value="SPORULATION PROTEIN YLMC-RELATED"/>
    <property type="match status" value="1"/>
</dbReference>
<dbReference type="Pfam" id="PF05239">
    <property type="entry name" value="PRC"/>
    <property type="match status" value="1"/>
</dbReference>
<dbReference type="EMBL" id="FWXH01000003">
    <property type="protein sequence ID" value="SMC21543.1"/>
    <property type="molecule type" value="Genomic_DNA"/>
</dbReference>
<feature type="domain" description="PRC-barrel" evidence="1">
    <location>
        <begin position="6"/>
        <end position="78"/>
    </location>
</feature>
<dbReference type="STRING" id="1121291.SAMN02745134_01338"/>
<name>A0A1W1XCE6_9CLOT</name>
<proteinExistence type="predicted"/>
<accession>A0A1W1XCE6</accession>
<dbReference type="RefSeq" id="WP_084114834.1">
    <property type="nucleotide sequence ID" value="NZ_FWXH01000003.1"/>
</dbReference>
<keyword evidence="3" id="KW-1185">Reference proteome</keyword>
<dbReference type="InterPro" id="IPR027275">
    <property type="entry name" value="PRC-brl_dom"/>
</dbReference>
<evidence type="ECO:0000259" key="1">
    <source>
        <dbReference type="Pfam" id="PF05239"/>
    </source>
</evidence>
<sequence length="86" mass="9840">MEEVLHSLNNIKSMEVIDISTGSKMGFIKDLVVDCNNYKVISILLPNQKIGWFSKKNDIEIPWEQISKIGLDVILVDYKDISNNED</sequence>
<protein>
    <submittedName>
        <fullName evidence="2">Sporulation protein, YlmC/YmxH family</fullName>
    </submittedName>
</protein>
<reference evidence="2 3" key="1">
    <citation type="submission" date="2017-04" db="EMBL/GenBank/DDBJ databases">
        <authorList>
            <person name="Afonso C.L."/>
            <person name="Miller P.J."/>
            <person name="Scott M.A."/>
            <person name="Spackman E."/>
            <person name="Goraichik I."/>
            <person name="Dimitrov K.M."/>
            <person name="Suarez D.L."/>
            <person name="Swayne D.E."/>
        </authorList>
    </citation>
    <scope>NUCLEOTIDE SEQUENCE [LARGE SCALE GENOMIC DNA]</scope>
    <source>
        <strain evidence="2 3">DSM 12555</strain>
    </source>
</reference>
<dbReference type="Gene3D" id="2.30.30.240">
    <property type="entry name" value="PRC-barrel domain"/>
    <property type="match status" value="1"/>
</dbReference>
<evidence type="ECO:0000313" key="3">
    <source>
        <dbReference type="Proteomes" id="UP000192468"/>
    </source>
</evidence>
<dbReference type="AlphaFoldDB" id="A0A1W1XCE6"/>
<dbReference type="Proteomes" id="UP000192468">
    <property type="component" value="Unassembled WGS sequence"/>
</dbReference>
<evidence type="ECO:0000313" key="2">
    <source>
        <dbReference type="EMBL" id="SMC21543.1"/>
    </source>
</evidence>
<gene>
    <name evidence="2" type="ORF">SAMN02745134_01338</name>
</gene>
<organism evidence="2 3">
    <name type="scientific">Clostridium acidisoli DSM 12555</name>
    <dbReference type="NCBI Taxonomy" id="1121291"/>
    <lineage>
        <taxon>Bacteria</taxon>
        <taxon>Bacillati</taxon>
        <taxon>Bacillota</taxon>
        <taxon>Clostridia</taxon>
        <taxon>Eubacteriales</taxon>
        <taxon>Clostridiaceae</taxon>
        <taxon>Clostridium</taxon>
    </lineage>
</organism>
<dbReference type="OrthoDB" id="6024937at2"/>
<dbReference type="InterPro" id="IPR011033">
    <property type="entry name" value="PRC_barrel-like_sf"/>
</dbReference>
<dbReference type="InterPro" id="IPR014238">
    <property type="entry name" value="Spore_YlmC/YmxH"/>
</dbReference>
<dbReference type="PANTHER" id="PTHR40061">
    <property type="entry name" value="SPORULATION PROTEIN YLMC-RELATED"/>
    <property type="match status" value="1"/>
</dbReference>
<dbReference type="NCBIfam" id="TIGR02888">
    <property type="entry name" value="spore_YlmC_YmxH"/>
    <property type="match status" value="1"/>
</dbReference>
<dbReference type="SUPFAM" id="SSF50346">
    <property type="entry name" value="PRC-barrel domain"/>
    <property type="match status" value="1"/>
</dbReference>